<evidence type="ECO:0000313" key="2">
    <source>
        <dbReference type="EMBL" id="BET25013.1"/>
    </source>
</evidence>
<dbReference type="KEGG" id="lto:RGQ30_05140"/>
<dbReference type="Proteomes" id="UP001329151">
    <property type="component" value="Chromosome"/>
</dbReference>
<feature type="transmembrane region" description="Helical" evidence="1">
    <location>
        <begin position="104"/>
        <end position="126"/>
    </location>
</feature>
<keyword evidence="1" id="KW-0472">Membrane</keyword>
<reference evidence="2 3" key="1">
    <citation type="submission" date="2023-10" db="EMBL/GenBank/DDBJ databases">
        <title>Complete Genome Sequence of Limnobacter thiooxidans CS-K2T, Isolated from freshwater lake sediments in Bavaria, Germany.</title>
        <authorList>
            <person name="Naruki M."/>
            <person name="Watanabe A."/>
            <person name="Warashina T."/>
            <person name="Morita T."/>
            <person name="Arakawa K."/>
        </authorList>
    </citation>
    <scope>NUCLEOTIDE SEQUENCE [LARGE SCALE GENOMIC DNA]</scope>
    <source>
        <strain evidence="2 3">CS-K2</strain>
    </source>
</reference>
<dbReference type="RefSeq" id="WP_130558468.1">
    <property type="nucleotide sequence ID" value="NZ_AP028947.1"/>
</dbReference>
<dbReference type="EMBL" id="AP028947">
    <property type="protein sequence ID" value="BET25013.1"/>
    <property type="molecule type" value="Genomic_DNA"/>
</dbReference>
<evidence type="ECO:0000256" key="1">
    <source>
        <dbReference type="SAM" id="Phobius"/>
    </source>
</evidence>
<dbReference type="AlphaFoldDB" id="A0AA86IZL4"/>
<keyword evidence="1" id="KW-0812">Transmembrane</keyword>
<sequence>MEYLVGAALALVVCLSAGAAGFDKDRSFYPVILIVIASYYLLFAAMAESQQAFLVELVVFSAFLAVAMLGSRRWQLLVALGLIAHGLYDIAHVGLVDNPGVPSWWGEFCLSFDFVAGSYLAVLVALRRRRQQGQDVAA</sequence>
<organism evidence="2 3">
    <name type="scientific">Limnobacter thiooxidans</name>
    <dbReference type="NCBI Taxonomy" id="131080"/>
    <lineage>
        <taxon>Bacteria</taxon>
        <taxon>Pseudomonadati</taxon>
        <taxon>Pseudomonadota</taxon>
        <taxon>Betaproteobacteria</taxon>
        <taxon>Burkholderiales</taxon>
        <taxon>Burkholderiaceae</taxon>
        <taxon>Limnobacter</taxon>
    </lineage>
</organism>
<feature type="transmembrane region" description="Helical" evidence="1">
    <location>
        <begin position="53"/>
        <end position="71"/>
    </location>
</feature>
<gene>
    <name evidence="2" type="ORF">RGQ30_05140</name>
</gene>
<name>A0AA86IZL4_9BURK</name>
<keyword evidence="3" id="KW-1185">Reference proteome</keyword>
<protein>
    <submittedName>
        <fullName evidence="2">Uncharacterized protein</fullName>
    </submittedName>
</protein>
<keyword evidence="1" id="KW-1133">Transmembrane helix</keyword>
<accession>A0AA86IZL4</accession>
<feature type="transmembrane region" description="Helical" evidence="1">
    <location>
        <begin position="29"/>
        <end position="46"/>
    </location>
</feature>
<evidence type="ECO:0000313" key="3">
    <source>
        <dbReference type="Proteomes" id="UP001329151"/>
    </source>
</evidence>
<proteinExistence type="predicted"/>